<organism evidence="1 2">
    <name type="scientific">Paraburkholderia caffeinilytica</name>
    <dbReference type="NCBI Taxonomy" id="1761016"/>
    <lineage>
        <taxon>Bacteria</taxon>
        <taxon>Pseudomonadati</taxon>
        <taxon>Pseudomonadota</taxon>
        <taxon>Betaproteobacteria</taxon>
        <taxon>Burkholderiales</taxon>
        <taxon>Burkholderiaceae</taxon>
        <taxon>Paraburkholderia</taxon>
    </lineage>
</organism>
<name>A0ABQ1NCY2_9BURK</name>
<gene>
    <name evidence="1" type="ORF">GCM10011400_67870</name>
</gene>
<dbReference type="EMBL" id="BMHL01000020">
    <property type="protein sequence ID" value="GGC70314.1"/>
    <property type="molecule type" value="Genomic_DNA"/>
</dbReference>
<comment type="caution">
    <text evidence="1">The sequence shown here is derived from an EMBL/GenBank/DDBJ whole genome shotgun (WGS) entry which is preliminary data.</text>
</comment>
<dbReference type="Proteomes" id="UP000602004">
    <property type="component" value="Unassembled WGS sequence"/>
</dbReference>
<proteinExistence type="predicted"/>
<accession>A0ABQ1NCY2</accession>
<evidence type="ECO:0000313" key="1">
    <source>
        <dbReference type="EMBL" id="GGC70314.1"/>
    </source>
</evidence>
<evidence type="ECO:0000313" key="2">
    <source>
        <dbReference type="Proteomes" id="UP000602004"/>
    </source>
</evidence>
<protein>
    <submittedName>
        <fullName evidence="1">Uncharacterized protein</fullName>
    </submittedName>
</protein>
<keyword evidence="2" id="KW-1185">Reference proteome</keyword>
<reference evidence="2" key="1">
    <citation type="journal article" date="2019" name="Int. J. Syst. Evol. Microbiol.">
        <title>The Global Catalogue of Microorganisms (GCM) 10K type strain sequencing project: providing services to taxonomists for standard genome sequencing and annotation.</title>
        <authorList>
            <consortium name="The Broad Institute Genomics Platform"/>
            <consortium name="The Broad Institute Genome Sequencing Center for Infectious Disease"/>
            <person name="Wu L."/>
            <person name="Ma J."/>
        </authorList>
    </citation>
    <scope>NUCLEOTIDE SEQUENCE [LARGE SCALE GENOMIC DNA]</scope>
    <source>
        <strain evidence="2">CGMCC 1.15103</strain>
    </source>
</reference>
<sequence length="65" mass="6515">MSAYIFETVSVGVSVSSAMLLTTSSTLGSGWDMELSGANGWTGGIAGNGRTTGVSLEDAIGRDAN</sequence>